<comment type="subcellular location">
    <subcellularLocation>
        <location evidence="6">Cell membrane</location>
        <topology evidence="6">Multi-pass membrane protein</topology>
    </subcellularLocation>
    <subcellularLocation>
        <location evidence="1">Endomembrane system</location>
        <topology evidence="1">Multi-pass membrane protein</topology>
    </subcellularLocation>
    <subcellularLocation>
        <location evidence="7">Membrane</location>
        <topology evidence="7">Multi-pass membrane protein</topology>
    </subcellularLocation>
</comment>
<keyword evidence="10" id="KW-1185">Reference proteome</keyword>
<name>A0ABX8BC08_9BACT</name>
<evidence type="ECO:0000313" key="9">
    <source>
        <dbReference type="EMBL" id="QUW03065.1"/>
    </source>
</evidence>
<evidence type="ECO:0000259" key="8">
    <source>
        <dbReference type="Pfam" id="PF00361"/>
    </source>
</evidence>
<keyword evidence="6" id="KW-0520">NAD</keyword>
<comment type="catalytic activity">
    <reaction evidence="6">
        <text>a quinone + NADH + 5 H(+)(in) = a quinol + NAD(+) + 4 H(+)(out)</text>
        <dbReference type="Rhea" id="RHEA:57888"/>
        <dbReference type="ChEBI" id="CHEBI:15378"/>
        <dbReference type="ChEBI" id="CHEBI:24646"/>
        <dbReference type="ChEBI" id="CHEBI:57540"/>
        <dbReference type="ChEBI" id="CHEBI:57945"/>
        <dbReference type="ChEBI" id="CHEBI:132124"/>
    </reaction>
</comment>
<dbReference type="EMBL" id="CP072648">
    <property type="protein sequence ID" value="QUW03065.1"/>
    <property type="molecule type" value="Genomic_DNA"/>
</dbReference>
<keyword evidence="3 6" id="KW-0812">Transmembrane</keyword>
<feature type="transmembrane region" description="Helical" evidence="6">
    <location>
        <begin position="275"/>
        <end position="298"/>
    </location>
</feature>
<feature type="transmembrane region" description="Helical" evidence="6">
    <location>
        <begin position="242"/>
        <end position="263"/>
    </location>
</feature>
<feature type="transmembrane region" description="Helical" evidence="6">
    <location>
        <begin position="105"/>
        <end position="122"/>
    </location>
</feature>
<proteinExistence type="inferred from homology"/>
<evidence type="ECO:0000256" key="5">
    <source>
        <dbReference type="ARBA" id="ARBA00023136"/>
    </source>
</evidence>
<keyword evidence="6" id="KW-0813">Transport</keyword>
<feature type="transmembrane region" description="Helical" evidence="6">
    <location>
        <begin position="204"/>
        <end position="230"/>
    </location>
</feature>
<feature type="transmembrane region" description="Helical" evidence="6">
    <location>
        <begin position="160"/>
        <end position="184"/>
    </location>
</feature>
<feature type="transmembrane region" description="Helical" evidence="6">
    <location>
        <begin position="330"/>
        <end position="351"/>
    </location>
</feature>
<keyword evidence="6" id="KW-0874">Quinone</keyword>
<comment type="function">
    <text evidence="6">NDH-1 shuttles electrons from NADH, via FMN and iron-sulfur (Fe-S) centers, to quinones in the respiratory chain. The immediate electron acceptor for the enzyme in this species is believed to be ubiquinone. Couples the redox reaction to proton translocation (for every two electrons transferred, four hydrogen ions are translocated across the cytoplasmic membrane), and thus conserves the redox energy in a proton gradient.</text>
</comment>
<dbReference type="Proteomes" id="UP000676506">
    <property type="component" value="Chromosome 1"/>
</dbReference>
<feature type="transmembrane region" description="Helical" evidence="6">
    <location>
        <begin position="407"/>
        <end position="427"/>
    </location>
</feature>
<feature type="transmembrane region" description="Helical" evidence="6">
    <location>
        <begin position="372"/>
        <end position="395"/>
    </location>
</feature>
<comment type="subunit">
    <text evidence="6">NDH-1 is composed of 14 different subunits. Subunits NuoA, H, J, K, L, M, N constitute the membrane sector of the complex.</text>
</comment>
<keyword evidence="6" id="KW-0830">Ubiquinone</keyword>
<comment type="similarity">
    <text evidence="6">Belongs to the complex I subunit 2 family.</text>
</comment>
<dbReference type="InterPro" id="IPR001750">
    <property type="entry name" value="ND/Mrp_TM"/>
</dbReference>
<keyword evidence="2" id="KW-0997">Cell inner membrane</keyword>
<dbReference type="EC" id="7.1.1.-" evidence="6"/>
<evidence type="ECO:0000256" key="7">
    <source>
        <dbReference type="RuleBase" id="RU000320"/>
    </source>
</evidence>
<feature type="transmembrane region" description="Helical" evidence="6">
    <location>
        <begin position="38"/>
        <end position="58"/>
    </location>
</feature>
<dbReference type="RefSeq" id="WP_211428956.1">
    <property type="nucleotide sequence ID" value="NZ_CP072648.1"/>
</dbReference>
<feature type="domain" description="NADH:quinone oxidoreductase/Mrp antiporter transmembrane" evidence="8">
    <location>
        <begin position="125"/>
        <end position="419"/>
    </location>
</feature>
<organism evidence="9 10">
    <name type="scientific">Chloracidobacterium validum</name>
    <dbReference type="NCBI Taxonomy" id="2821543"/>
    <lineage>
        <taxon>Bacteria</taxon>
        <taxon>Pseudomonadati</taxon>
        <taxon>Acidobacteriota</taxon>
        <taxon>Terriglobia</taxon>
        <taxon>Terriglobales</taxon>
        <taxon>Acidobacteriaceae</taxon>
        <taxon>Chloracidobacterium</taxon>
    </lineage>
</organism>
<dbReference type="HAMAP" id="MF_00445">
    <property type="entry name" value="NDH1_NuoN_1"/>
    <property type="match status" value="1"/>
</dbReference>
<evidence type="ECO:0000256" key="2">
    <source>
        <dbReference type="ARBA" id="ARBA00022519"/>
    </source>
</evidence>
<feature type="transmembrane region" description="Helical" evidence="6">
    <location>
        <begin position="12"/>
        <end position="31"/>
    </location>
</feature>
<accession>A0ABX8BC08</accession>
<sequence>MPVNPDINYTAVFPEICLAVTGLAVMLYDAFAKESRHWAGWLVLGGILAAAYGVWGWTGLSPGASFNGMLVTDAMRTAFAFVFLFVAALSVFLAMPTFGGKATGGGEYFALLTFGVVGMLLIGGAGDLALLFLGIEILSIASYAMAGFRRHDLRSNEAAIKYFLLGSFSTGFLLYGMALVYGATRTTNLTTMQLVVQNGTLVSQPLLLTGAALMLVGLCFKAAAAPFHLWAPDVYQGAPTPVTAFMAAGPKAAAFVAMLRVFVGMFPAEAGSIHQTWTLILVTVAVLSMVIGNAVAIVQDDIKRMLAYSSIAHAGYALMGVIISDWRATLFYLASYAVMTLGAFTVVAYMARDDDDRTLISDYAGLGSQAPGAAVAMVVFLLGLGGLPLTAGFMGKFVLFREVWQAGYAWLVVVAVLNSAASLYYYLRPVVTMFFQERLSSEDELPELPWALTTALSVTLAAALYIGVFPEPILAGLKPKPAPTIRPPTPNQ</sequence>
<dbReference type="InterPro" id="IPR010096">
    <property type="entry name" value="NADH-Q_OxRdtase_suN/2"/>
</dbReference>
<evidence type="ECO:0000256" key="3">
    <source>
        <dbReference type="ARBA" id="ARBA00022692"/>
    </source>
</evidence>
<dbReference type="Pfam" id="PF00361">
    <property type="entry name" value="Proton_antipo_M"/>
    <property type="match status" value="1"/>
</dbReference>
<keyword evidence="6" id="KW-1003">Cell membrane</keyword>
<evidence type="ECO:0000256" key="4">
    <source>
        <dbReference type="ARBA" id="ARBA00022989"/>
    </source>
</evidence>
<keyword evidence="5 6" id="KW-0472">Membrane</keyword>
<feature type="transmembrane region" description="Helical" evidence="6">
    <location>
        <begin position="78"/>
        <end position="98"/>
    </location>
</feature>
<evidence type="ECO:0000313" key="10">
    <source>
        <dbReference type="Proteomes" id="UP000676506"/>
    </source>
</evidence>
<reference evidence="9 10" key="1">
    <citation type="submission" date="2021-03" db="EMBL/GenBank/DDBJ databases">
        <title>Genomic and phenotypic characterization of Chloracidobacterium isolates provides evidence for multiple species.</title>
        <authorList>
            <person name="Saini M.K."/>
            <person name="Costas A.M.G."/>
            <person name="Tank M."/>
            <person name="Bryant D.A."/>
        </authorList>
    </citation>
    <scope>NUCLEOTIDE SEQUENCE [LARGE SCALE GENOMIC DNA]</scope>
    <source>
        <strain evidence="9 10">BV2-C</strain>
    </source>
</reference>
<protein>
    <recommendedName>
        <fullName evidence="6">NADH-quinone oxidoreductase subunit N</fullName>
        <ecNumber evidence="6">7.1.1.-</ecNumber>
    </recommendedName>
    <alternativeName>
        <fullName evidence="6">NADH dehydrogenase I subunit N</fullName>
    </alternativeName>
    <alternativeName>
        <fullName evidence="6">NDH-1 subunit N</fullName>
    </alternativeName>
</protein>
<evidence type="ECO:0000256" key="6">
    <source>
        <dbReference type="HAMAP-Rule" id="MF_00445"/>
    </source>
</evidence>
<dbReference type="PANTHER" id="PTHR22773">
    <property type="entry name" value="NADH DEHYDROGENASE"/>
    <property type="match status" value="1"/>
</dbReference>
<gene>
    <name evidence="6" type="primary">nuoN</name>
    <name evidence="9" type="ORF">J8C06_01070</name>
</gene>
<dbReference type="NCBIfam" id="TIGR01770">
    <property type="entry name" value="NDH_I_N"/>
    <property type="match status" value="1"/>
</dbReference>
<feature type="transmembrane region" description="Helical" evidence="6">
    <location>
        <begin position="448"/>
        <end position="468"/>
    </location>
</feature>
<keyword evidence="6" id="KW-1278">Translocase</keyword>
<feature type="transmembrane region" description="Helical" evidence="6">
    <location>
        <begin position="305"/>
        <end position="324"/>
    </location>
</feature>
<evidence type="ECO:0000256" key="1">
    <source>
        <dbReference type="ARBA" id="ARBA00004127"/>
    </source>
</evidence>
<keyword evidence="4 6" id="KW-1133">Transmembrane helix</keyword>